<evidence type="ECO:0000313" key="2">
    <source>
        <dbReference type="EMBL" id="MCU6743991.1"/>
    </source>
</evidence>
<organism evidence="2 3">
    <name type="scientific">Suilimivivens aceti</name>
    <dbReference type="NCBI Taxonomy" id="2981774"/>
    <lineage>
        <taxon>Bacteria</taxon>
        <taxon>Bacillati</taxon>
        <taxon>Bacillota</taxon>
        <taxon>Clostridia</taxon>
        <taxon>Lachnospirales</taxon>
        <taxon>Lachnospiraceae</taxon>
        <taxon>Suilimivivens</taxon>
    </lineage>
</organism>
<gene>
    <name evidence="2" type="ORF">OCV77_05685</name>
</gene>
<dbReference type="RefSeq" id="WP_262573989.1">
    <property type="nucleotide sequence ID" value="NZ_JAOQKJ010000004.1"/>
</dbReference>
<dbReference type="Pfam" id="PF03780">
    <property type="entry name" value="Asp23"/>
    <property type="match status" value="1"/>
</dbReference>
<protein>
    <submittedName>
        <fullName evidence="2">Asp23/Gls24 family envelope stress response protein</fullName>
    </submittedName>
</protein>
<name>A0ABT2T1Y0_9FIRM</name>
<accession>A0ABT2T1Y0</accession>
<dbReference type="Proteomes" id="UP001652432">
    <property type="component" value="Unassembled WGS sequence"/>
</dbReference>
<comment type="similarity">
    <text evidence="1">Belongs to the asp23 family.</text>
</comment>
<sequence>MEKTMEQNTYVLQDDDSFGTVKIADDVVAAIGSIAATEVEGVVSMAGNIGNELASKMGVKSLAKGVKVEVNGKNVKADITLIVKYGYSIPAISQKVQDKVKSTIESMTGLNVTDVNIRVAGVGM</sequence>
<dbReference type="PANTHER" id="PTHR34297">
    <property type="entry name" value="HYPOTHETICAL CYTOSOLIC PROTEIN-RELATED"/>
    <property type="match status" value="1"/>
</dbReference>
<evidence type="ECO:0000256" key="1">
    <source>
        <dbReference type="ARBA" id="ARBA00005721"/>
    </source>
</evidence>
<dbReference type="EMBL" id="JAOQKJ010000004">
    <property type="protein sequence ID" value="MCU6743991.1"/>
    <property type="molecule type" value="Genomic_DNA"/>
</dbReference>
<dbReference type="InterPro" id="IPR005531">
    <property type="entry name" value="Asp23"/>
</dbReference>
<proteinExistence type="inferred from homology"/>
<reference evidence="2 3" key="1">
    <citation type="journal article" date="2021" name="ISME Commun">
        <title>Automated analysis of genomic sequences facilitates high-throughput and comprehensive description of bacteria.</title>
        <authorList>
            <person name="Hitch T.C.A."/>
        </authorList>
    </citation>
    <scope>NUCLEOTIDE SEQUENCE [LARGE SCALE GENOMIC DNA]</scope>
    <source>
        <strain evidence="2 3">Sanger_18</strain>
    </source>
</reference>
<keyword evidence="3" id="KW-1185">Reference proteome</keyword>
<evidence type="ECO:0000313" key="3">
    <source>
        <dbReference type="Proteomes" id="UP001652432"/>
    </source>
</evidence>
<comment type="caution">
    <text evidence="2">The sequence shown here is derived from an EMBL/GenBank/DDBJ whole genome shotgun (WGS) entry which is preliminary data.</text>
</comment>